<feature type="domain" description="Polysaccharide export protein N-terminal" evidence="3">
    <location>
        <begin position="30"/>
        <end position="105"/>
    </location>
</feature>
<feature type="domain" description="Soluble ligand binding" evidence="4">
    <location>
        <begin position="111"/>
        <end position="159"/>
    </location>
</feature>
<dbReference type="PANTHER" id="PTHR33619">
    <property type="entry name" value="POLYSACCHARIDE EXPORT PROTEIN GFCE-RELATED"/>
    <property type="match status" value="1"/>
</dbReference>
<feature type="signal peptide" evidence="2">
    <location>
        <begin position="1"/>
        <end position="28"/>
    </location>
</feature>
<gene>
    <name evidence="5" type="ORF">CVT23_17435</name>
</gene>
<proteinExistence type="predicted"/>
<keyword evidence="1 2" id="KW-0732">Signal</keyword>
<dbReference type="InterPro" id="IPR019554">
    <property type="entry name" value="Soluble_ligand-bd"/>
</dbReference>
<evidence type="ECO:0000259" key="4">
    <source>
        <dbReference type="Pfam" id="PF10531"/>
    </source>
</evidence>
<evidence type="ECO:0000313" key="6">
    <source>
        <dbReference type="Proteomes" id="UP000229498"/>
    </source>
</evidence>
<dbReference type="GO" id="GO:0015159">
    <property type="term" value="F:polysaccharide transmembrane transporter activity"/>
    <property type="evidence" value="ECO:0007669"/>
    <property type="project" value="InterPro"/>
</dbReference>
<reference evidence="5 6" key="1">
    <citation type="submission" date="2017-11" db="EMBL/GenBank/DDBJ databases">
        <title>Draft genome sequence of Rhizobiales bacterium SY3-13.</title>
        <authorList>
            <person name="Sun C."/>
        </authorList>
    </citation>
    <scope>NUCLEOTIDE SEQUENCE [LARGE SCALE GENOMIC DNA]</scope>
    <source>
        <strain evidence="5 6">SY3-13</strain>
    </source>
</reference>
<dbReference type="Gene3D" id="3.30.1950.10">
    <property type="entry name" value="wza like domain"/>
    <property type="match status" value="1"/>
</dbReference>
<feature type="chain" id="PRO_5014818921" evidence="2">
    <location>
        <begin position="29"/>
        <end position="183"/>
    </location>
</feature>
<dbReference type="AlphaFoldDB" id="A0A2M9FY26"/>
<keyword evidence="6" id="KW-1185">Reference proteome</keyword>
<evidence type="ECO:0000313" key="5">
    <source>
        <dbReference type="EMBL" id="PJK28366.1"/>
    </source>
</evidence>
<dbReference type="EMBL" id="PHIG01000046">
    <property type="protein sequence ID" value="PJK28366.1"/>
    <property type="molecule type" value="Genomic_DNA"/>
</dbReference>
<dbReference type="Gene3D" id="3.10.560.10">
    <property type="entry name" value="Outer membrane lipoprotein wza domain like"/>
    <property type="match status" value="1"/>
</dbReference>
<name>A0A2M9FY26_9PROT</name>
<protein>
    <submittedName>
        <fullName evidence="5">Polysaccharide biosynthesis protein</fullName>
    </submittedName>
</protein>
<comment type="caution">
    <text evidence="5">The sequence shown here is derived from an EMBL/GenBank/DDBJ whole genome shotgun (WGS) entry which is preliminary data.</text>
</comment>
<dbReference type="InterPro" id="IPR049712">
    <property type="entry name" value="Poly_export"/>
</dbReference>
<dbReference type="InterPro" id="IPR003715">
    <property type="entry name" value="Poly_export_N"/>
</dbReference>
<dbReference type="Pfam" id="PF02563">
    <property type="entry name" value="Poly_export"/>
    <property type="match status" value="1"/>
</dbReference>
<dbReference type="Pfam" id="PF10531">
    <property type="entry name" value="SLBB"/>
    <property type="match status" value="1"/>
</dbReference>
<accession>A0A2M9FY26</accession>
<organism evidence="5 6">
    <name type="scientific">Minwuia thermotolerans</name>
    <dbReference type="NCBI Taxonomy" id="2056226"/>
    <lineage>
        <taxon>Bacteria</taxon>
        <taxon>Pseudomonadati</taxon>
        <taxon>Pseudomonadota</taxon>
        <taxon>Alphaproteobacteria</taxon>
        <taxon>Minwuiales</taxon>
        <taxon>Minwuiaceae</taxon>
        <taxon>Minwuia</taxon>
    </lineage>
</organism>
<dbReference type="PANTHER" id="PTHR33619:SF3">
    <property type="entry name" value="POLYSACCHARIDE EXPORT PROTEIN GFCE-RELATED"/>
    <property type="match status" value="1"/>
</dbReference>
<sequence length="183" mass="20039">MRRMYRSLLSIFSVICLLVTTGVVNQSAAQSDQVYRLGAGDRLRITVYQEEDLSGEFEVSGTGDVSMPLIGGVDAEGKTIQQFQDAIETAFKDGYLRNPRVSVEVLNYRPFYVIGEVNEPGSYPYRSGLDVLTAVAMGGGFTFRADEDDITIKRAGGPEDGIKVNGASRVLPGDVIRVDERLF</sequence>
<dbReference type="Proteomes" id="UP000229498">
    <property type="component" value="Unassembled WGS sequence"/>
</dbReference>
<evidence type="ECO:0000256" key="1">
    <source>
        <dbReference type="ARBA" id="ARBA00022729"/>
    </source>
</evidence>
<evidence type="ECO:0000259" key="3">
    <source>
        <dbReference type="Pfam" id="PF02563"/>
    </source>
</evidence>
<dbReference type="OrthoDB" id="8410640at2"/>
<evidence type="ECO:0000256" key="2">
    <source>
        <dbReference type="SAM" id="SignalP"/>
    </source>
</evidence>